<feature type="domain" description="Response regulatory" evidence="16">
    <location>
        <begin position="1198"/>
        <end position="1313"/>
    </location>
</feature>
<dbReference type="GO" id="GO:0000155">
    <property type="term" value="F:phosphorelay sensor kinase activity"/>
    <property type="evidence" value="ECO:0007669"/>
    <property type="project" value="InterPro"/>
</dbReference>
<dbReference type="InterPro" id="IPR005467">
    <property type="entry name" value="His_kinase_dom"/>
</dbReference>
<organism evidence="17 18">
    <name type="scientific">Plebeiibacterium marinum</name>
    <dbReference type="NCBI Taxonomy" id="2992111"/>
    <lineage>
        <taxon>Bacteria</taxon>
        <taxon>Pseudomonadati</taxon>
        <taxon>Bacteroidota</taxon>
        <taxon>Bacteroidia</taxon>
        <taxon>Marinilabiliales</taxon>
        <taxon>Marinilabiliaceae</taxon>
        <taxon>Plebeiibacterium</taxon>
    </lineage>
</organism>
<dbReference type="GO" id="GO:0043565">
    <property type="term" value="F:sequence-specific DNA binding"/>
    <property type="evidence" value="ECO:0007669"/>
    <property type="project" value="InterPro"/>
</dbReference>
<dbReference type="InterPro" id="IPR013783">
    <property type="entry name" value="Ig-like_fold"/>
</dbReference>
<dbReference type="Gene3D" id="2.60.40.10">
    <property type="entry name" value="Immunoglobulins"/>
    <property type="match status" value="1"/>
</dbReference>
<dbReference type="InterPro" id="IPR018062">
    <property type="entry name" value="HTH_AraC-typ_CS"/>
</dbReference>
<dbReference type="SMART" id="SM00388">
    <property type="entry name" value="HisKA"/>
    <property type="match status" value="1"/>
</dbReference>
<dbReference type="InterPro" id="IPR036890">
    <property type="entry name" value="HATPase_C_sf"/>
</dbReference>
<dbReference type="InterPro" id="IPR015943">
    <property type="entry name" value="WD40/YVTN_repeat-like_dom_sf"/>
</dbReference>
<dbReference type="Gene3D" id="3.30.565.10">
    <property type="entry name" value="Histidine kinase-like ATPase, C-terminal domain"/>
    <property type="match status" value="1"/>
</dbReference>
<dbReference type="InterPro" id="IPR003661">
    <property type="entry name" value="HisK_dim/P_dom"/>
</dbReference>
<evidence type="ECO:0000256" key="9">
    <source>
        <dbReference type="ARBA" id="ARBA00023015"/>
    </source>
</evidence>
<comment type="catalytic activity">
    <reaction evidence="1">
        <text>ATP + protein L-histidine = ADP + protein N-phospho-L-histidine.</text>
        <dbReference type="EC" id="2.7.13.3"/>
    </reaction>
</comment>
<dbReference type="EC" id="2.7.13.3" evidence="2"/>
<dbReference type="InterPro" id="IPR003594">
    <property type="entry name" value="HATPase_dom"/>
</dbReference>
<dbReference type="PROSITE" id="PS50110">
    <property type="entry name" value="RESPONSE_REGULATORY"/>
    <property type="match status" value="1"/>
</dbReference>
<evidence type="ECO:0000256" key="1">
    <source>
        <dbReference type="ARBA" id="ARBA00000085"/>
    </source>
</evidence>
<keyword evidence="7" id="KW-0067">ATP-binding</keyword>
<keyword evidence="18" id="KW-1185">Reference proteome</keyword>
<dbReference type="Gene3D" id="2.130.10.10">
    <property type="entry name" value="YVTN repeat-like/Quinoprotein amine dehydrogenase"/>
    <property type="match status" value="3"/>
</dbReference>
<dbReference type="PROSITE" id="PS50109">
    <property type="entry name" value="HIS_KIN"/>
    <property type="match status" value="1"/>
</dbReference>
<feature type="domain" description="Histidine kinase" evidence="15">
    <location>
        <begin position="923"/>
        <end position="1147"/>
    </location>
</feature>
<evidence type="ECO:0000256" key="7">
    <source>
        <dbReference type="ARBA" id="ARBA00022840"/>
    </source>
</evidence>
<evidence type="ECO:0000256" key="8">
    <source>
        <dbReference type="ARBA" id="ARBA00023012"/>
    </source>
</evidence>
<dbReference type="CDD" id="cd17574">
    <property type="entry name" value="REC_OmpR"/>
    <property type="match status" value="1"/>
</dbReference>
<evidence type="ECO:0000256" key="2">
    <source>
        <dbReference type="ARBA" id="ARBA00012438"/>
    </source>
</evidence>
<dbReference type="FunFam" id="3.40.50.2300:FF:000138">
    <property type="entry name" value="Two-component system sensor histidine kinase/response regulator"/>
    <property type="match status" value="1"/>
</dbReference>
<evidence type="ECO:0000313" key="17">
    <source>
        <dbReference type="EMBL" id="MCW3805330.1"/>
    </source>
</evidence>
<gene>
    <name evidence="17" type="ORF">OM074_06805</name>
</gene>
<dbReference type="Pfam" id="PF02518">
    <property type="entry name" value="HATPase_c"/>
    <property type="match status" value="1"/>
</dbReference>
<dbReference type="Pfam" id="PF07495">
    <property type="entry name" value="Y_Y_Y"/>
    <property type="match status" value="1"/>
</dbReference>
<dbReference type="InterPro" id="IPR001789">
    <property type="entry name" value="Sig_transdc_resp-reg_receiver"/>
</dbReference>
<sequence>MRTKYQVILFLCCIVLNYTFSYSNNVYYAPASINYITVANGLPQNTVQSIEKDHFGFMWFGTDNGLCRFDGYDFDYYNSKKNEEGLWDDRIVDVISDGSLFLWIITPNGLQLFNTLTSKFEKVKDNALKELFAENISHIKPMGRTVWVATQNKGVYKLNVGEKAEQFSIVKQYFMDGSLPEVSFIEKDKDNVVYLGTSEGVYVNNPSTDKFDKLKGLGVDISGVDVQTLFDDGEDLWIGTPNGLYRYSKRNSATVQYIHDPSVETTIPHWNITCIGTNGFGDILVGTLGGLCSYNPQKDSFTYINLFPSSKNSNRDVFIRSLYADSLGNVWVGTEKTGLVHLYNYHKQFNALPNEARFKPFNENIVNSIYRSKDVLWVGTAGDGLLQYNFLKDKIKHFKTGGGIPGSIQSDFITCVFEDNDGQIWVGTWGMGIQKLSSADKNSFTTYNINQGLSNDFVSCIYACSNNLMVVCTQGGLSVYDKRNDMFIPVPVKHDVHGKVWQVGCIQEDRDGYLWIGTTNGLYRFKASLIYPQNDQQLVRYDIVTFKESNEAGSLPDNYITCLDMDKQGHVWIGTYGKGVAKCVPGQDGSFRFDAFQERDGLANNVVYELLTDKNNNIWISTENGLSKFNPEDETFVSYYHRDGLKNDQYYWSAACKAEDGYLYFGGLNGLNFFHPDSIKSYPYKPNTYITKLKVYNSDVMPGEELHGKVAIKNSAFYSDSIHLSYKDNVFSFEFSALPYYLSSKIKYAYKLNGVDKDWVFVDADRRVASYTNLDGGEYLFQVRSTDLDGAWMDNITSALVIIKPPMWKTSWFKFVLVVLIFLIGSGYIRYRSIRISQQKKRLEKLVKERTQEIKEKNELLEINAKELQVNNTQLAHRQEEIEKQKEQLEQQNTEIISQRDQLITLNKEIESIHQKRMEFFTNISHEFRTPLTLIISPIEKMLSETFAFSKENVQKTVSYVKRNAERLLLLTNEITTFRKFEAGKMKVVLTNGNVGDFISEIAESFRELAENKSIRYSVSVDYNLEDTWYDQAKLENILFNLISNAIKYTNEEGKVSISVTKIKNEAEQPHLLLNIQDNGIGIKKEYQDKVFERFYRDISGGGNKGYGTGIGLALAKQMVEVLNGTISLDSEENKGSSFKVILPIEKQDFPEHEVQSGMSYGQVQLKERIDLLVTNEDNKHASTGDGEIDSIGESKTKILVVDDNVDLREFLAESLSDTYAVTTAKDGEEGYGKALEKDYDLVVSDVMMPKVDGLELCKRLKNNIHTSHLPIILLTAKGQEEDFVEGLELGADDYVSKPFNLGILQARINSLIENRKKLRKFYHKAETAVGEIPADIPTTSLDEEFMGKINQVIESNYTDPAFDIEAFSSKMYVSRSLLYKKLKALTDVSPIEYINIYRLKKSTQLLKSKQYQISEVAFMVGFNDPKYFSRVFKKFFNCSPSAYLE</sequence>
<evidence type="ECO:0000256" key="4">
    <source>
        <dbReference type="ARBA" id="ARBA00022679"/>
    </source>
</evidence>
<evidence type="ECO:0000256" key="3">
    <source>
        <dbReference type="ARBA" id="ARBA00022553"/>
    </source>
</evidence>
<evidence type="ECO:0000256" key="13">
    <source>
        <dbReference type="SAM" id="Coils"/>
    </source>
</evidence>
<dbReference type="SUPFAM" id="SSF52172">
    <property type="entry name" value="CheY-like"/>
    <property type="match status" value="1"/>
</dbReference>
<evidence type="ECO:0000259" key="16">
    <source>
        <dbReference type="PROSITE" id="PS50110"/>
    </source>
</evidence>
<evidence type="ECO:0000256" key="5">
    <source>
        <dbReference type="ARBA" id="ARBA00022741"/>
    </source>
</evidence>
<accession>A0AAE3SKC3</accession>
<dbReference type="Pfam" id="PF00512">
    <property type="entry name" value="HisKA"/>
    <property type="match status" value="1"/>
</dbReference>
<evidence type="ECO:0000256" key="10">
    <source>
        <dbReference type="ARBA" id="ARBA00023125"/>
    </source>
</evidence>
<proteinExistence type="predicted"/>
<dbReference type="InterPro" id="IPR004358">
    <property type="entry name" value="Sig_transdc_His_kin-like_C"/>
</dbReference>
<dbReference type="SUPFAM" id="SSF63829">
    <property type="entry name" value="Calcium-dependent phosphotriesterase"/>
    <property type="match status" value="3"/>
</dbReference>
<dbReference type="InterPro" id="IPR011123">
    <property type="entry name" value="Y_Y_Y"/>
</dbReference>
<keyword evidence="8" id="KW-0902">Two-component regulatory system</keyword>
<dbReference type="CDD" id="cd00075">
    <property type="entry name" value="HATPase"/>
    <property type="match status" value="1"/>
</dbReference>
<dbReference type="PANTHER" id="PTHR43547:SF2">
    <property type="entry name" value="HYBRID SIGNAL TRANSDUCTION HISTIDINE KINASE C"/>
    <property type="match status" value="1"/>
</dbReference>
<dbReference type="InterPro" id="IPR011006">
    <property type="entry name" value="CheY-like_superfamily"/>
</dbReference>
<keyword evidence="10" id="KW-0238">DNA-binding</keyword>
<dbReference type="Gene3D" id="1.10.287.130">
    <property type="match status" value="1"/>
</dbReference>
<dbReference type="GO" id="GO:0005524">
    <property type="term" value="F:ATP binding"/>
    <property type="evidence" value="ECO:0007669"/>
    <property type="project" value="UniProtKB-KW"/>
</dbReference>
<dbReference type="Pfam" id="PF07494">
    <property type="entry name" value="Reg_prop"/>
    <property type="match status" value="6"/>
</dbReference>
<dbReference type="SMART" id="SM00342">
    <property type="entry name" value="HTH_ARAC"/>
    <property type="match status" value="1"/>
</dbReference>
<keyword evidence="5" id="KW-0547">Nucleotide-binding</keyword>
<dbReference type="RefSeq" id="WP_301198701.1">
    <property type="nucleotide sequence ID" value="NZ_JAPDPI010000010.1"/>
</dbReference>
<dbReference type="SUPFAM" id="SSF46689">
    <property type="entry name" value="Homeodomain-like"/>
    <property type="match status" value="1"/>
</dbReference>
<feature type="domain" description="HTH araC/xylS-type" evidence="14">
    <location>
        <begin position="1348"/>
        <end position="1446"/>
    </location>
</feature>
<dbReference type="Gene3D" id="3.40.50.2300">
    <property type="match status" value="1"/>
</dbReference>
<dbReference type="InterPro" id="IPR009057">
    <property type="entry name" value="Homeodomain-like_sf"/>
</dbReference>
<dbReference type="PROSITE" id="PS00041">
    <property type="entry name" value="HTH_ARAC_FAMILY_1"/>
    <property type="match status" value="1"/>
</dbReference>
<dbReference type="SUPFAM" id="SSF55874">
    <property type="entry name" value="ATPase domain of HSP90 chaperone/DNA topoisomerase II/histidine kinase"/>
    <property type="match status" value="1"/>
</dbReference>
<evidence type="ECO:0000256" key="6">
    <source>
        <dbReference type="ARBA" id="ARBA00022777"/>
    </source>
</evidence>
<reference evidence="17" key="1">
    <citation type="submission" date="2022-10" db="EMBL/GenBank/DDBJ databases">
        <authorList>
            <person name="Yu W.X."/>
        </authorList>
    </citation>
    <scope>NUCLEOTIDE SEQUENCE</scope>
    <source>
        <strain evidence="17">D04</strain>
    </source>
</reference>
<evidence type="ECO:0000259" key="15">
    <source>
        <dbReference type="PROSITE" id="PS50109"/>
    </source>
</evidence>
<dbReference type="Pfam" id="PF12833">
    <property type="entry name" value="HTH_18"/>
    <property type="match status" value="1"/>
</dbReference>
<dbReference type="InterPro" id="IPR018060">
    <property type="entry name" value="HTH_AraC"/>
</dbReference>
<feature type="coiled-coil region" evidence="13">
    <location>
        <begin position="836"/>
        <end position="909"/>
    </location>
</feature>
<dbReference type="SUPFAM" id="SSF47384">
    <property type="entry name" value="Homodimeric domain of signal transducing histidine kinase"/>
    <property type="match status" value="1"/>
</dbReference>
<keyword evidence="4" id="KW-0808">Transferase</keyword>
<keyword evidence="3 12" id="KW-0597">Phosphoprotein</keyword>
<dbReference type="SMART" id="SM00387">
    <property type="entry name" value="HATPase_c"/>
    <property type="match status" value="1"/>
</dbReference>
<dbReference type="InterPro" id="IPR011110">
    <property type="entry name" value="Reg_prop"/>
</dbReference>
<keyword evidence="11" id="KW-0804">Transcription</keyword>
<evidence type="ECO:0000313" key="18">
    <source>
        <dbReference type="Proteomes" id="UP001207408"/>
    </source>
</evidence>
<name>A0AAE3SKC3_9BACT</name>
<evidence type="ECO:0000259" key="14">
    <source>
        <dbReference type="PROSITE" id="PS01124"/>
    </source>
</evidence>
<dbReference type="PRINTS" id="PR00344">
    <property type="entry name" value="BCTRLSENSOR"/>
</dbReference>
<dbReference type="EMBL" id="JAPDPI010000010">
    <property type="protein sequence ID" value="MCW3805330.1"/>
    <property type="molecule type" value="Genomic_DNA"/>
</dbReference>
<comment type="caution">
    <text evidence="17">The sequence shown here is derived from an EMBL/GenBank/DDBJ whole genome shotgun (WGS) entry which is preliminary data.</text>
</comment>
<feature type="modified residue" description="4-aspartylphosphate" evidence="12">
    <location>
        <position position="1246"/>
    </location>
</feature>
<dbReference type="FunFam" id="3.30.565.10:FF:000037">
    <property type="entry name" value="Hybrid sensor histidine kinase/response regulator"/>
    <property type="match status" value="1"/>
</dbReference>
<keyword evidence="9" id="KW-0805">Transcription regulation</keyword>
<dbReference type="PROSITE" id="PS01124">
    <property type="entry name" value="HTH_ARAC_FAMILY_2"/>
    <property type="match status" value="1"/>
</dbReference>
<protein>
    <recommendedName>
        <fullName evidence="2">histidine kinase</fullName>
        <ecNumber evidence="2">2.7.13.3</ecNumber>
    </recommendedName>
</protein>
<dbReference type="Pfam" id="PF00072">
    <property type="entry name" value="Response_reg"/>
    <property type="match status" value="1"/>
</dbReference>
<dbReference type="Gene3D" id="1.10.10.60">
    <property type="entry name" value="Homeodomain-like"/>
    <property type="match status" value="1"/>
</dbReference>
<dbReference type="InterPro" id="IPR036097">
    <property type="entry name" value="HisK_dim/P_sf"/>
</dbReference>
<evidence type="ECO:0000256" key="12">
    <source>
        <dbReference type="PROSITE-ProRule" id="PRU00169"/>
    </source>
</evidence>
<evidence type="ECO:0000256" key="11">
    <source>
        <dbReference type="ARBA" id="ARBA00023163"/>
    </source>
</evidence>
<dbReference type="GO" id="GO:0003700">
    <property type="term" value="F:DNA-binding transcription factor activity"/>
    <property type="evidence" value="ECO:0007669"/>
    <property type="project" value="InterPro"/>
</dbReference>
<dbReference type="SMART" id="SM00448">
    <property type="entry name" value="REC"/>
    <property type="match status" value="1"/>
</dbReference>
<dbReference type="Proteomes" id="UP001207408">
    <property type="component" value="Unassembled WGS sequence"/>
</dbReference>
<dbReference type="CDD" id="cd00082">
    <property type="entry name" value="HisKA"/>
    <property type="match status" value="1"/>
</dbReference>
<dbReference type="PANTHER" id="PTHR43547">
    <property type="entry name" value="TWO-COMPONENT HISTIDINE KINASE"/>
    <property type="match status" value="1"/>
</dbReference>
<keyword evidence="13" id="KW-0175">Coiled coil</keyword>
<keyword evidence="6" id="KW-0418">Kinase</keyword>